<evidence type="ECO:0000313" key="4">
    <source>
        <dbReference type="EMBL" id="QKQ44976.1"/>
    </source>
</evidence>
<comment type="subcellular location">
    <subcellularLocation>
        <location evidence="1">Cell surface</location>
    </subcellularLocation>
</comment>
<sequence>MKRLKRHRGITLVEVLVSLILIGVIAAGFLTFFSGSFNNILRQRSQNAINFDIQESFEKQLAESKKHEGTGTDIETFTYQIGNGTKQSIDVKGTNLSYNDKIKKIHLFAANAIETPLGIPDMKVSIPGGKRYYYAGKGITTPGGKVDTADIQKKSKARIYTESGWFLSDRSIGTSSSGIVPVGTIGKTGDGTVSQLVLPEMPTDFQPLSKLETGIYITDDMRGKYLTFAARAINSYGRVGNYQEADRIWIMGLPVTQNVRLHTDADLALLKNRNSTAIIPTDNQPHTNTEVRDYFNDVAYGATIPVLNYKEPAINQARQLIALDGRTMQFSNHNFNNGYTTSVLIGNRQQTGPLLTYKLDNTLTWGINLENDGRIAIKTVDTTTANNGGQEYIQNVKLDYSNDNSIQVRSAAKNGALGVEIFINGQSVYNKTVALNRGGVTHNISSGQIIFGGNTYINEFAVYTESLNNSNIQKLAEYFRDKYKASQ</sequence>
<organism evidence="4 5">
    <name type="scientific">Streptococcus sanguinis</name>
    <dbReference type="NCBI Taxonomy" id="1305"/>
    <lineage>
        <taxon>Bacteria</taxon>
        <taxon>Bacillati</taxon>
        <taxon>Bacillota</taxon>
        <taxon>Bacilli</taxon>
        <taxon>Lactobacillales</taxon>
        <taxon>Streptococcaceae</taxon>
        <taxon>Streptococcus</taxon>
    </lineage>
</organism>
<evidence type="ECO:0000256" key="2">
    <source>
        <dbReference type="ARBA" id="ARBA00023287"/>
    </source>
</evidence>
<dbReference type="Pfam" id="PF07963">
    <property type="entry name" value="N_methyl"/>
    <property type="match status" value="1"/>
</dbReference>
<dbReference type="InterPro" id="IPR012902">
    <property type="entry name" value="N_methyl_site"/>
</dbReference>
<evidence type="ECO:0000256" key="3">
    <source>
        <dbReference type="SAM" id="Phobius"/>
    </source>
</evidence>
<dbReference type="EMBL" id="CP054570">
    <property type="protein sequence ID" value="QKQ44976.1"/>
    <property type="molecule type" value="Genomic_DNA"/>
</dbReference>
<dbReference type="PROSITE" id="PS00409">
    <property type="entry name" value="PROKAR_NTER_METHYL"/>
    <property type="match status" value="1"/>
</dbReference>
<dbReference type="AlphaFoldDB" id="A0A8B6N109"/>
<feature type="transmembrane region" description="Helical" evidence="3">
    <location>
        <begin position="12"/>
        <end position="33"/>
    </location>
</feature>
<keyword evidence="2" id="KW-0178">Competence</keyword>
<keyword evidence="3" id="KW-0472">Membrane</keyword>
<accession>A0A8B6N109</accession>
<evidence type="ECO:0000313" key="5">
    <source>
        <dbReference type="Proteomes" id="UP000509459"/>
    </source>
</evidence>
<dbReference type="GO" id="GO:0009986">
    <property type="term" value="C:cell surface"/>
    <property type="evidence" value="ECO:0007669"/>
    <property type="project" value="UniProtKB-SubCell"/>
</dbReference>
<keyword evidence="3" id="KW-1133">Transmembrane helix</keyword>
<dbReference type="Proteomes" id="UP000509459">
    <property type="component" value="Chromosome"/>
</dbReference>
<gene>
    <name evidence="4" type="ORF">FOC72_10685</name>
</gene>
<evidence type="ECO:0000256" key="1">
    <source>
        <dbReference type="ARBA" id="ARBA00004241"/>
    </source>
</evidence>
<dbReference type="GO" id="GO:0030420">
    <property type="term" value="P:establishment of competence for transformation"/>
    <property type="evidence" value="ECO:0007669"/>
    <property type="project" value="UniProtKB-KW"/>
</dbReference>
<protein>
    <submittedName>
        <fullName evidence="4">Type II secretion system protein</fullName>
    </submittedName>
</protein>
<proteinExistence type="predicted"/>
<dbReference type="RefSeq" id="WP_002894181.1">
    <property type="nucleotide sequence ID" value="NZ_CP054570.1"/>
</dbReference>
<name>A0A8B6N109_STRSA</name>
<keyword evidence="3" id="KW-0812">Transmembrane</keyword>
<reference evidence="4 5" key="1">
    <citation type="submission" date="2020-05" db="EMBL/GenBank/DDBJ databases">
        <title>FDA dAtabase for Regulatory Grade micrObial Sequences (FDA-ARGOS): Supporting development and validation of Infectious Disease Dx tests.</title>
        <authorList>
            <person name="Bojja K."/>
            <person name="Kessler A."/>
            <person name="Tallon L."/>
            <person name="Sadzewicz L."/>
            <person name="Zhao X."/>
            <person name="Vavikolanu K."/>
            <person name="Mehta A."/>
            <person name="Aluvathingal J."/>
            <person name="Nadendla S."/>
            <person name="Myers T."/>
            <person name="Yan Y."/>
            <person name="Sichtig H."/>
        </authorList>
    </citation>
    <scope>NUCLEOTIDE SEQUENCE [LARGE SCALE GENOMIC DNA]</scope>
    <source>
        <strain evidence="4 5">FDAARGOS_770</strain>
    </source>
</reference>